<feature type="region of interest" description="Disordered" evidence="6">
    <location>
        <begin position="1"/>
        <end position="45"/>
    </location>
</feature>
<keyword evidence="2" id="KW-0863">Zinc-finger</keyword>
<proteinExistence type="predicted"/>
<organism evidence="8">
    <name type="scientific">Arundo donax</name>
    <name type="common">Giant reed</name>
    <name type="synonym">Donax arundinaceus</name>
    <dbReference type="NCBI Taxonomy" id="35708"/>
    <lineage>
        <taxon>Eukaryota</taxon>
        <taxon>Viridiplantae</taxon>
        <taxon>Streptophyta</taxon>
        <taxon>Embryophyta</taxon>
        <taxon>Tracheophyta</taxon>
        <taxon>Spermatophyta</taxon>
        <taxon>Magnoliopsida</taxon>
        <taxon>Liliopsida</taxon>
        <taxon>Poales</taxon>
        <taxon>Poaceae</taxon>
        <taxon>PACMAD clade</taxon>
        <taxon>Arundinoideae</taxon>
        <taxon>Arundineae</taxon>
        <taxon>Arundo</taxon>
    </lineage>
</organism>
<feature type="region of interest" description="Disordered" evidence="6">
    <location>
        <begin position="89"/>
        <end position="118"/>
    </location>
</feature>
<dbReference type="GO" id="GO:0140566">
    <property type="term" value="F:histone reader activity"/>
    <property type="evidence" value="ECO:0007669"/>
    <property type="project" value="InterPro"/>
</dbReference>
<evidence type="ECO:0000259" key="7">
    <source>
        <dbReference type="Pfam" id="PF23121"/>
    </source>
</evidence>
<evidence type="ECO:0000313" key="8">
    <source>
        <dbReference type="EMBL" id="JAE34422.1"/>
    </source>
</evidence>
<dbReference type="AlphaFoldDB" id="A0A0A9HCD7"/>
<dbReference type="PANTHER" id="PTHR33304:SF55">
    <property type="entry name" value="ZINC FINGER PHD-TYPE DOMAIN-CONTAINING PROTEIN"/>
    <property type="match status" value="1"/>
</dbReference>
<reference evidence="8" key="1">
    <citation type="submission" date="2014-09" db="EMBL/GenBank/DDBJ databases">
        <authorList>
            <person name="Magalhaes I.L.F."/>
            <person name="Oliveira U."/>
            <person name="Santos F.R."/>
            <person name="Vidigal T.H.D.A."/>
            <person name="Brescovit A.D."/>
            <person name="Santos A.J."/>
        </authorList>
    </citation>
    <scope>NUCLEOTIDE SEQUENCE</scope>
    <source>
        <tissue evidence="8">Shoot tissue taken approximately 20 cm above the soil surface</tissue>
    </source>
</reference>
<name>A0A0A9HCD7_ARUDO</name>
<feature type="compositionally biased region" description="Polar residues" evidence="6">
    <location>
        <begin position="433"/>
        <end position="454"/>
    </location>
</feature>
<dbReference type="GO" id="GO:0008270">
    <property type="term" value="F:zinc ion binding"/>
    <property type="evidence" value="ECO:0007669"/>
    <property type="project" value="UniProtKB-KW"/>
</dbReference>
<keyword evidence="5" id="KW-0804">Transcription</keyword>
<evidence type="ECO:0000256" key="5">
    <source>
        <dbReference type="ARBA" id="ARBA00023163"/>
    </source>
</evidence>
<accession>A0A0A9HCD7</accession>
<dbReference type="GO" id="GO:0034244">
    <property type="term" value="P:negative regulation of transcription elongation by RNA polymerase II"/>
    <property type="evidence" value="ECO:0007669"/>
    <property type="project" value="InterPro"/>
</dbReference>
<evidence type="ECO:0000256" key="1">
    <source>
        <dbReference type="ARBA" id="ARBA00022723"/>
    </source>
</evidence>
<evidence type="ECO:0000256" key="4">
    <source>
        <dbReference type="ARBA" id="ARBA00023015"/>
    </source>
</evidence>
<feature type="compositionally biased region" description="Basic and acidic residues" evidence="6">
    <location>
        <begin position="21"/>
        <end position="38"/>
    </location>
</feature>
<keyword evidence="1" id="KW-0479">Metal-binding</keyword>
<dbReference type="InterPro" id="IPR056280">
    <property type="entry name" value="AIPP2-like_SPOC"/>
</dbReference>
<protein>
    <recommendedName>
        <fullName evidence="7">AIPP2-like SPOC-like domain-containing protein</fullName>
    </recommendedName>
</protein>
<evidence type="ECO:0000256" key="6">
    <source>
        <dbReference type="SAM" id="MobiDB-lite"/>
    </source>
</evidence>
<keyword evidence="3" id="KW-0862">Zinc</keyword>
<keyword evidence="4" id="KW-0805">Transcription regulation</keyword>
<feature type="region of interest" description="Disordered" evidence="6">
    <location>
        <begin position="428"/>
        <end position="454"/>
    </location>
</feature>
<evidence type="ECO:0000256" key="2">
    <source>
        <dbReference type="ARBA" id="ARBA00022771"/>
    </source>
</evidence>
<dbReference type="EMBL" id="GBRH01163474">
    <property type="protein sequence ID" value="JAE34422.1"/>
    <property type="molecule type" value="Transcribed_RNA"/>
</dbReference>
<dbReference type="PANTHER" id="PTHR33304">
    <property type="match status" value="1"/>
</dbReference>
<dbReference type="InterPro" id="IPR049914">
    <property type="entry name" value="PHD1-3/5-6"/>
</dbReference>
<reference evidence="8" key="2">
    <citation type="journal article" date="2015" name="Data Brief">
        <title>Shoot transcriptome of the giant reed, Arundo donax.</title>
        <authorList>
            <person name="Barrero R.A."/>
            <person name="Guerrero F.D."/>
            <person name="Moolhuijzen P."/>
            <person name="Goolsby J.A."/>
            <person name="Tidwell J."/>
            <person name="Bellgard S.E."/>
            <person name="Bellgard M.I."/>
        </authorList>
    </citation>
    <scope>NUCLEOTIDE SEQUENCE</scope>
    <source>
        <tissue evidence="8">Shoot tissue taken approximately 20 cm above the soil surface</tissue>
    </source>
</reference>
<feature type="domain" description="AIPP2-like SPOC-like" evidence="7">
    <location>
        <begin position="228"/>
        <end position="353"/>
    </location>
</feature>
<evidence type="ECO:0000256" key="3">
    <source>
        <dbReference type="ARBA" id="ARBA00022833"/>
    </source>
</evidence>
<dbReference type="Pfam" id="PF23121">
    <property type="entry name" value="SPOC_AIPP2"/>
    <property type="match status" value="1"/>
</dbReference>
<feature type="compositionally biased region" description="Acidic residues" evidence="6">
    <location>
        <begin position="89"/>
        <end position="99"/>
    </location>
</feature>
<sequence>MSDSSNVGVLPKANCLPSVHSENDNLKENQSEPSKLLDRPYSSPSLEISSKESFILEASATEAEIPDAAQSLGKENPKKRRRLILLCDDDDDQDEEEKAEDVQQKNVNPRPLKSDGSMTKHRIDAEYYVEEAVQPGDLNDQNLVSVRPVKRRRRYIVEMEDDEGIFGAADADCALNDATNCSLNDAAKLALQPIVGKDHPLQPGTASDSESADQKYYIYSQPLDEPIWSGVFKIDNEVFVKLDAHLSNKACQRVCELSRSLQPVVEVMKLPRLQAWPKRWTSSGPTDDSIGLFFFPHGLRSNEVSGRVINKIIESDGALKVTVGIAELLIFPSVLLPEQYHFFQGKHYLWGVFKRRAAALVEEQDDSAHATEEGKLHEHDILAQQDEVLYESSDQETFVVKHAVHAENQLLVERDPDAQKEAVKVVTREDITSHGSGWSSAKPNSPKSGSNYSVQPRIDHKLHAPGDMDQQEDFTRSSLEWSALSITDQSSESGLAAVATNLIKPAERADGEPHSGSEPSKTELFGFVAARTPRSQQLIQEIASEGALLSEGMVTADSSTGANTGVGAVSELNHDSECPHLQERPQAFDFVSTGHGEPGAASDACLELFPVRQEHIGWAPRVEVSEEVDLDLSLGKCSRGHSMPLF</sequence>